<reference evidence="2" key="1">
    <citation type="journal article" date="2023" name="G3 (Bethesda)">
        <title>Genome assembly and association tests identify interacting loci associated with vigor, precocity, and sex in interspecific pistachio rootstocks.</title>
        <authorList>
            <person name="Palmer W."/>
            <person name="Jacygrad E."/>
            <person name="Sagayaradj S."/>
            <person name="Cavanaugh K."/>
            <person name="Han R."/>
            <person name="Bertier L."/>
            <person name="Beede B."/>
            <person name="Kafkas S."/>
            <person name="Golino D."/>
            <person name="Preece J."/>
            <person name="Michelmore R."/>
        </authorList>
    </citation>
    <scope>NUCLEOTIDE SEQUENCE [LARGE SCALE GENOMIC DNA]</scope>
</reference>
<comment type="caution">
    <text evidence="1">The sequence shown here is derived from an EMBL/GenBank/DDBJ whole genome shotgun (WGS) entry which is preliminary data.</text>
</comment>
<accession>A0ACC0Z4Z7</accession>
<protein>
    <submittedName>
        <fullName evidence="1">Uncharacterized protein</fullName>
    </submittedName>
</protein>
<name>A0ACC0Z4Z7_9ROSI</name>
<evidence type="ECO:0000313" key="1">
    <source>
        <dbReference type="EMBL" id="KAJ0046382.1"/>
    </source>
</evidence>
<proteinExistence type="predicted"/>
<sequence length="20" mass="2333">MVISYPPFSFCMIFLTIPLL</sequence>
<dbReference type="EMBL" id="CM047738">
    <property type="protein sequence ID" value="KAJ0046382.1"/>
    <property type="molecule type" value="Genomic_DNA"/>
</dbReference>
<keyword evidence="2" id="KW-1185">Reference proteome</keyword>
<gene>
    <name evidence="1" type="ORF">Pint_05114</name>
</gene>
<evidence type="ECO:0000313" key="2">
    <source>
        <dbReference type="Proteomes" id="UP001163603"/>
    </source>
</evidence>
<dbReference type="Proteomes" id="UP001163603">
    <property type="component" value="Chromosome 3"/>
</dbReference>
<organism evidence="1 2">
    <name type="scientific">Pistacia integerrima</name>
    <dbReference type="NCBI Taxonomy" id="434235"/>
    <lineage>
        <taxon>Eukaryota</taxon>
        <taxon>Viridiplantae</taxon>
        <taxon>Streptophyta</taxon>
        <taxon>Embryophyta</taxon>
        <taxon>Tracheophyta</taxon>
        <taxon>Spermatophyta</taxon>
        <taxon>Magnoliopsida</taxon>
        <taxon>eudicotyledons</taxon>
        <taxon>Gunneridae</taxon>
        <taxon>Pentapetalae</taxon>
        <taxon>rosids</taxon>
        <taxon>malvids</taxon>
        <taxon>Sapindales</taxon>
        <taxon>Anacardiaceae</taxon>
        <taxon>Pistacia</taxon>
    </lineage>
</organism>